<dbReference type="CDD" id="cd11386">
    <property type="entry name" value="MCP_signal"/>
    <property type="match status" value="1"/>
</dbReference>
<dbReference type="SUPFAM" id="SSF158472">
    <property type="entry name" value="HAMP domain-like"/>
    <property type="match status" value="1"/>
</dbReference>
<accession>A0ABT8XF20</accession>
<keyword evidence="11" id="KW-0732">Signal</keyword>
<dbReference type="CDD" id="cd18774">
    <property type="entry name" value="PDC2_HK_sensor"/>
    <property type="match status" value="1"/>
</dbReference>
<keyword evidence="8" id="KW-0807">Transducer</keyword>
<evidence type="ECO:0000256" key="5">
    <source>
        <dbReference type="ARBA" id="ARBA00022989"/>
    </source>
</evidence>
<dbReference type="InterPro" id="IPR003660">
    <property type="entry name" value="HAMP_dom"/>
</dbReference>
<evidence type="ECO:0000256" key="4">
    <source>
        <dbReference type="ARBA" id="ARBA00022692"/>
    </source>
</evidence>
<feature type="domain" description="Methyl-accepting transducer" evidence="12">
    <location>
        <begin position="494"/>
        <end position="723"/>
    </location>
</feature>
<feature type="signal peptide" evidence="11">
    <location>
        <begin position="1"/>
        <end position="24"/>
    </location>
</feature>
<reference evidence="14" key="1">
    <citation type="submission" date="2022-04" db="EMBL/GenBank/DDBJ databases">
        <title>Shinella lacus sp. nov., a novel member of the genus Shinella from water.</title>
        <authorList>
            <person name="Deng Y."/>
        </authorList>
    </citation>
    <scope>NUCLEOTIDE SEQUENCE</scope>
    <source>
        <strain evidence="14">JCM 31239</strain>
    </source>
</reference>
<feature type="compositionally biased region" description="Basic and acidic residues" evidence="9">
    <location>
        <begin position="414"/>
        <end position="423"/>
    </location>
</feature>
<protein>
    <submittedName>
        <fullName evidence="14">Methyl-accepting chemotaxis protein</fullName>
    </submittedName>
</protein>
<evidence type="ECO:0000256" key="10">
    <source>
        <dbReference type="SAM" id="Phobius"/>
    </source>
</evidence>
<organism evidence="14 15">
    <name type="scientific">Shinella curvata</name>
    <dbReference type="NCBI Taxonomy" id="1817964"/>
    <lineage>
        <taxon>Bacteria</taxon>
        <taxon>Pseudomonadati</taxon>
        <taxon>Pseudomonadota</taxon>
        <taxon>Alphaproteobacteria</taxon>
        <taxon>Hyphomicrobiales</taxon>
        <taxon>Rhizobiaceae</taxon>
        <taxon>Shinella</taxon>
    </lineage>
</organism>
<evidence type="ECO:0000256" key="6">
    <source>
        <dbReference type="ARBA" id="ARBA00023136"/>
    </source>
</evidence>
<evidence type="ECO:0000256" key="11">
    <source>
        <dbReference type="SAM" id="SignalP"/>
    </source>
</evidence>
<dbReference type="RefSeq" id="WP_244760045.1">
    <property type="nucleotide sequence ID" value="NZ_JALJCJ010000002.1"/>
</dbReference>
<dbReference type="SUPFAM" id="SSF58104">
    <property type="entry name" value="Methyl-accepting chemotaxis protein (MCP) signaling domain"/>
    <property type="match status" value="1"/>
</dbReference>
<comment type="caution">
    <text evidence="14">The sequence shown here is derived from an EMBL/GenBank/DDBJ whole genome shotgun (WGS) entry which is preliminary data.</text>
</comment>
<dbReference type="PROSITE" id="PS50885">
    <property type="entry name" value="HAMP"/>
    <property type="match status" value="2"/>
</dbReference>
<keyword evidence="2" id="KW-1003">Cell membrane</keyword>
<keyword evidence="15" id="KW-1185">Reference proteome</keyword>
<feature type="transmembrane region" description="Helical" evidence="10">
    <location>
        <begin position="334"/>
        <end position="354"/>
    </location>
</feature>
<dbReference type="CDD" id="cd06225">
    <property type="entry name" value="HAMP"/>
    <property type="match status" value="1"/>
</dbReference>
<dbReference type="InterPro" id="IPR033479">
    <property type="entry name" value="dCache_1"/>
</dbReference>
<evidence type="ECO:0000256" key="3">
    <source>
        <dbReference type="ARBA" id="ARBA00022500"/>
    </source>
</evidence>
<evidence type="ECO:0000313" key="15">
    <source>
        <dbReference type="Proteomes" id="UP001177080"/>
    </source>
</evidence>
<feature type="domain" description="HAMP" evidence="13">
    <location>
        <begin position="437"/>
        <end position="489"/>
    </location>
</feature>
<dbReference type="EMBL" id="WHSC02000006">
    <property type="protein sequence ID" value="MDO6122338.1"/>
    <property type="molecule type" value="Genomic_DNA"/>
</dbReference>
<evidence type="ECO:0000313" key="14">
    <source>
        <dbReference type="EMBL" id="MDO6122338.1"/>
    </source>
</evidence>
<feature type="region of interest" description="Disordered" evidence="9">
    <location>
        <begin position="414"/>
        <end position="437"/>
    </location>
</feature>
<comment type="similarity">
    <text evidence="7">Belongs to the methyl-accepting chemotaxis (MCP) protein family.</text>
</comment>
<evidence type="ECO:0000256" key="9">
    <source>
        <dbReference type="SAM" id="MobiDB-lite"/>
    </source>
</evidence>
<keyword evidence="3" id="KW-0145">Chemotaxis</keyword>
<evidence type="ECO:0000259" key="13">
    <source>
        <dbReference type="PROSITE" id="PS50885"/>
    </source>
</evidence>
<feature type="chain" id="PRO_5047257057" evidence="11">
    <location>
        <begin position="25"/>
        <end position="749"/>
    </location>
</feature>
<evidence type="ECO:0000256" key="7">
    <source>
        <dbReference type="ARBA" id="ARBA00029447"/>
    </source>
</evidence>
<keyword evidence="5 10" id="KW-1133">Transmembrane helix</keyword>
<dbReference type="Gene3D" id="1.10.287.950">
    <property type="entry name" value="Methyl-accepting chemotaxis protein"/>
    <property type="match status" value="1"/>
</dbReference>
<dbReference type="SMART" id="SM00283">
    <property type="entry name" value="MA"/>
    <property type="match status" value="1"/>
</dbReference>
<sequence>MRISRKLPLAAAVLTLLSIGAASAVSLVVSGETVTGQVMQKLEATADGRRNEARAYLDGMKLDLISLASAMPTTQAFYGFAGAWGALGKDPAGELHDRYIKNNPNPPGERALLDTAKKDNFDRSHKQYHVTFRKHLESQGYADLYMIDPKGNVLYSVSKAEDFGTNVLTGPYKDSGLTAAFNDAMALKEPGKIVFSDFSEYAALGGAPAAFAAAPITMNGRTLGIMAIRVPNAKIDAIFGNSKGLGETGETVLVRGDGTVLTDSARTPEADALQIRLDIAGLPVGSETYGVIKDASGADLYAAASPLSFGGAEWSVIAKMSKAEATAGLMRGTFIVLGLTAAIIGLAILAAILFSRALTRPIHQLVKAMTELAAGNTDIALPKENRADEIGDMVRSVAVFRAAVLEKEALERATAENRDHAAREQQAQEAAKAEQERQVQDAVETLGAALERLSAGDLSTVIQHEFAEGLDELRVDFNTSVRRLAETIAAVSYNARSIDGKVAHVDTATRDIAARTESQVEALERTTEAVSQMMQAIRSSTERADQASRMATEAKGSTDLSGRVVSHAVSAMERIEGASREISSIINVIDEIAFQTNLLALNAGVEAARAGEAGKGFAVVAQEVRELAQRSANAAKDIKALITKSGVEVAKGVDLVQQTGAALSGIAEQVTRINDHIHSIAAAANQQSSSLGDISRSMNAMEQVTAQNRQAVSQTAAGMSGLAGDTRSLAAIVERFNVPAEAGRTRAAA</sequence>
<dbReference type="PANTHER" id="PTHR43531:SF11">
    <property type="entry name" value="METHYL-ACCEPTING CHEMOTAXIS PROTEIN 3"/>
    <property type="match status" value="1"/>
</dbReference>
<keyword evidence="4 10" id="KW-0812">Transmembrane</keyword>
<dbReference type="Gene3D" id="6.10.340.10">
    <property type="match status" value="1"/>
</dbReference>
<evidence type="ECO:0000256" key="1">
    <source>
        <dbReference type="ARBA" id="ARBA00004651"/>
    </source>
</evidence>
<dbReference type="Proteomes" id="UP001177080">
    <property type="component" value="Unassembled WGS sequence"/>
</dbReference>
<dbReference type="Pfam" id="PF00672">
    <property type="entry name" value="HAMP"/>
    <property type="match status" value="1"/>
</dbReference>
<dbReference type="Pfam" id="PF00015">
    <property type="entry name" value="MCPsignal"/>
    <property type="match status" value="1"/>
</dbReference>
<name>A0ABT8XF20_9HYPH</name>
<dbReference type="PANTHER" id="PTHR43531">
    <property type="entry name" value="PROTEIN ICFG"/>
    <property type="match status" value="1"/>
</dbReference>
<feature type="domain" description="HAMP" evidence="13">
    <location>
        <begin position="356"/>
        <end position="409"/>
    </location>
</feature>
<evidence type="ECO:0000256" key="8">
    <source>
        <dbReference type="PROSITE-ProRule" id="PRU00284"/>
    </source>
</evidence>
<dbReference type="InterPro" id="IPR051310">
    <property type="entry name" value="MCP_chemotaxis"/>
</dbReference>
<dbReference type="Pfam" id="PF02743">
    <property type="entry name" value="dCache_1"/>
    <property type="match status" value="1"/>
</dbReference>
<gene>
    <name evidence="14" type="ORF">GB928_014190</name>
</gene>
<proteinExistence type="inferred from homology"/>
<dbReference type="InterPro" id="IPR004089">
    <property type="entry name" value="MCPsignal_dom"/>
</dbReference>
<dbReference type="PROSITE" id="PS50111">
    <property type="entry name" value="CHEMOTAXIS_TRANSDUC_2"/>
    <property type="match status" value="1"/>
</dbReference>
<evidence type="ECO:0000256" key="2">
    <source>
        <dbReference type="ARBA" id="ARBA00022475"/>
    </source>
</evidence>
<keyword evidence="6 10" id="KW-0472">Membrane</keyword>
<evidence type="ECO:0000259" key="12">
    <source>
        <dbReference type="PROSITE" id="PS50111"/>
    </source>
</evidence>
<comment type="subcellular location">
    <subcellularLocation>
        <location evidence="1">Cell membrane</location>
        <topology evidence="1">Multi-pass membrane protein</topology>
    </subcellularLocation>
</comment>
<dbReference type="SMART" id="SM00304">
    <property type="entry name" value="HAMP"/>
    <property type="match status" value="2"/>
</dbReference>